<protein>
    <recommendedName>
        <fullName evidence="1">non-specific serine/threonine protein kinase</fullName>
        <ecNumber evidence="1">2.7.11.1</ecNumber>
    </recommendedName>
</protein>
<keyword evidence="2 10" id="KW-0723">Serine/threonine-protein kinase</keyword>
<keyword evidence="3" id="KW-0808">Transferase</keyword>
<dbReference type="PROSITE" id="PS00107">
    <property type="entry name" value="PROTEIN_KINASE_ATP"/>
    <property type="match status" value="1"/>
</dbReference>
<evidence type="ECO:0000259" key="11">
    <source>
        <dbReference type="PROSITE" id="PS50011"/>
    </source>
</evidence>
<dbReference type="InterPro" id="IPR008271">
    <property type="entry name" value="Ser/Thr_kinase_AS"/>
</dbReference>
<dbReference type="InterPro" id="IPR000719">
    <property type="entry name" value="Prot_kinase_dom"/>
</dbReference>
<evidence type="ECO:0000256" key="10">
    <source>
        <dbReference type="RuleBase" id="RU000304"/>
    </source>
</evidence>
<organism evidence="12 13">
    <name type="scientific">Tetrapyrgos nigripes</name>
    <dbReference type="NCBI Taxonomy" id="182062"/>
    <lineage>
        <taxon>Eukaryota</taxon>
        <taxon>Fungi</taxon>
        <taxon>Dikarya</taxon>
        <taxon>Basidiomycota</taxon>
        <taxon>Agaricomycotina</taxon>
        <taxon>Agaricomycetes</taxon>
        <taxon>Agaricomycetidae</taxon>
        <taxon>Agaricales</taxon>
        <taxon>Marasmiineae</taxon>
        <taxon>Marasmiaceae</taxon>
        <taxon>Tetrapyrgos</taxon>
    </lineage>
</organism>
<dbReference type="GO" id="GO:0004674">
    <property type="term" value="F:protein serine/threonine kinase activity"/>
    <property type="evidence" value="ECO:0007669"/>
    <property type="project" value="UniProtKB-KW"/>
</dbReference>
<dbReference type="GO" id="GO:0035861">
    <property type="term" value="C:site of double-strand break"/>
    <property type="evidence" value="ECO:0007669"/>
    <property type="project" value="TreeGrafter"/>
</dbReference>
<reference evidence="12 13" key="1">
    <citation type="journal article" date="2020" name="ISME J.">
        <title>Uncovering the hidden diversity of litter-decomposition mechanisms in mushroom-forming fungi.</title>
        <authorList>
            <person name="Floudas D."/>
            <person name="Bentzer J."/>
            <person name="Ahren D."/>
            <person name="Johansson T."/>
            <person name="Persson P."/>
            <person name="Tunlid A."/>
        </authorList>
    </citation>
    <scope>NUCLEOTIDE SEQUENCE [LARGE SCALE GENOMIC DNA]</scope>
    <source>
        <strain evidence="12 13">CBS 291.85</strain>
    </source>
</reference>
<dbReference type="Pfam" id="PF00069">
    <property type="entry name" value="Pkinase"/>
    <property type="match status" value="1"/>
</dbReference>
<keyword evidence="13" id="KW-1185">Reference proteome</keyword>
<evidence type="ECO:0000256" key="2">
    <source>
        <dbReference type="ARBA" id="ARBA00022527"/>
    </source>
</evidence>
<sequence>MPAYAGIDAGFELVHQIGGGGFASVYQAVNLAEGRVAACKVIILTDDTSDTQRKAFEKEMRIHSVLNHKHVLHFINAVVVETKHKAVYQPGIYVLMELAAGGDLFDKIAPDVGVDDEIAHLYFNQLCDGMEYIHSEGVCHRDLKPENLLLDAAGTLKVSDFGLSSVYKLKDSGKTRMLTERCGSLPYVAPELNGDQPYAAEPIDVWGIGVILFTMLAGNTPWDEPTSRSPEWNAYIAGEIFDEAPWNRFNPEALSLICSLLTPSPSKRMTLAQAKAHPWTKRASQFVRGSVEDLADKLTQGLRRRGYGRGQLQSSTGTPITIYTVVDVILPLTNAIKEELEALGVKVKVPSAGQDGSFAEDGKLRLRIGGYDKRKMIFKGWVIVDAFSWQENQGSFCIFQRDTIFPRLNANLDI</sequence>
<dbReference type="Gene3D" id="1.10.510.10">
    <property type="entry name" value="Transferase(Phosphotransferase) domain 1"/>
    <property type="match status" value="1"/>
</dbReference>
<dbReference type="InterPro" id="IPR017441">
    <property type="entry name" value="Protein_kinase_ATP_BS"/>
</dbReference>
<evidence type="ECO:0000313" key="12">
    <source>
        <dbReference type="EMBL" id="KAF5334270.1"/>
    </source>
</evidence>
<evidence type="ECO:0000256" key="8">
    <source>
        <dbReference type="ARBA" id="ARBA00048679"/>
    </source>
</evidence>
<dbReference type="GO" id="GO:0005524">
    <property type="term" value="F:ATP binding"/>
    <property type="evidence" value="ECO:0007669"/>
    <property type="project" value="UniProtKB-UniRule"/>
</dbReference>
<feature type="domain" description="Protein kinase" evidence="11">
    <location>
        <begin position="11"/>
        <end position="280"/>
    </location>
</feature>
<keyword evidence="6 9" id="KW-0067">ATP-binding</keyword>
<dbReference type="GO" id="GO:0005634">
    <property type="term" value="C:nucleus"/>
    <property type="evidence" value="ECO:0007669"/>
    <property type="project" value="TreeGrafter"/>
</dbReference>
<comment type="similarity">
    <text evidence="10">Belongs to the protein kinase superfamily.</text>
</comment>
<dbReference type="SMART" id="SM00220">
    <property type="entry name" value="S_TKc"/>
    <property type="match status" value="1"/>
</dbReference>
<comment type="caution">
    <text evidence="12">The sequence shown here is derived from an EMBL/GenBank/DDBJ whole genome shotgun (WGS) entry which is preliminary data.</text>
</comment>
<evidence type="ECO:0000256" key="3">
    <source>
        <dbReference type="ARBA" id="ARBA00022679"/>
    </source>
</evidence>
<dbReference type="EC" id="2.7.11.1" evidence="1"/>
<gene>
    <name evidence="12" type="ORF">D9758_015541</name>
</gene>
<keyword evidence="4 9" id="KW-0547">Nucleotide-binding</keyword>
<dbReference type="PROSITE" id="PS00108">
    <property type="entry name" value="PROTEIN_KINASE_ST"/>
    <property type="match status" value="1"/>
</dbReference>
<dbReference type="SUPFAM" id="SSF56112">
    <property type="entry name" value="Protein kinase-like (PK-like)"/>
    <property type="match status" value="1"/>
</dbReference>
<dbReference type="AlphaFoldDB" id="A0A8H5FEL4"/>
<evidence type="ECO:0000256" key="5">
    <source>
        <dbReference type="ARBA" id="ARBA00022777"/>
    </source>
</evidence>
<dbReference type="Proteomes" id="UP000559256">
    <property type="component" value="Unassembled WGS sequence"/>
</dbReference>
<comment type="catalytic activity">
    <reaction evidence="8">
        <text>L-seryl-[protein] + ATP = O-phospho-L-seryl-[protein] + ADP + H(+)</text>
        <dbReference type="Rhea" id="RHEA:17989"/>
        <dbReference type="Rhea" id="RHEA-COMP:9863"/>
        <dbReference type="Rhea" id="RHEA-COMP:11604"/>
        <dbReference type="ChEBI" id="CHEBI:15378"/>
        <dbReference type="ChEBI" id="CHEBI:29999"/>
        <dbReference type="ChEBI" id="CHEBI:30616"/>
        <dbReference type="ChEBI" id="CHEBI:83421"/>
        <dbReference type="ChEBI" id="CHEBI:456216"/>
        <dbReference type="EC" id="2.7.11.1"/>
    </reaction>
</comment>
<evidence type="ECO:0000256" key="9">
    <source>
        <dbReference type="PROSITE-ProRule" id="PRU10141"/>
    </source>
</evidence>
<evidence type="ECO:0000256" key="6">
    <source>
        <dbReference type="ARBA" id="ARBA00022840"/>
    </source>
</evidence>
<dbReference type="InterPro" id="IPR011009">
    <property type="entry name" value="Kinase-like_dom_sf"/>
</dbReference>
<keyword evidence="5" id="KW-0418">Kinase</keyword>
<proteinExistence type="inferred from homology"/>
<evidence type="ECO:0000256" key="1">
    <source>
        <dbReference type="ARBA" id="ARBA00012513"/>
    </source>
</evidence>
<dbReference type="PANTHER" id="PTHR43895">
    <property type="entry name" value="CALCIUM/CALMODULIN-DEPENDENT PROTEIN KINASE KINASE-RELATED"/>
    <property type="match status" value="1"/>
</dbReference>
<evidence type="ECO:0000256" key="4">
    <source>
        <dbReference type="ARBA" id="ARBA00022741"/>
    </source>
</evidence>
<comment type="catalytic activity">
    <reaction evidence="7">
        <text>L-threonyl-[protein] + ATP = O-phospho-L-threonyl-[protein] + ADP + H(+)</text>
        <dbReference type="Rhea" id="RHEA:46608"/>
        <dbReference type="Rhea" id="RHEA-COMP:11060"/>
        <dbReference type="Rhea" id="RHEA-COMP:11605"/>
        <dbReference type="ChEBI" id="CHEBI:15378"/>
        <dbReference type="ChEBI" id="CHEBI:30013"/>
        <dbReference type="ChEBI" id="CHEBI:30616"/>
        <dbReference type="ChEBI" id="CHEBI:61977"/>
        <dbReference type="ChEBI" id="CHEBI:456216"/>
        <dbReference type="EC" id="2.7.11.1"/>
    </reaction>
</comment>
<dbReference type="PROSITE" id="PS50011">
    <property type="entry name" value="PROTEIN_KINASE_DOM"/>
    <property type="match status" value="1"/>
</dbReference>
<dbReference type="GO" id="GO:0005737">
    <property type="term" value="C:cytoplasm"/>
    <property type="evidence" value="ECO:0007669"/>
    <property type="project" value="TreeGrafter"/>
</dbReference>
<dbReference type="EMBL" id="JAACJM010000263">
    <property type="protein sequence ID" value="KAF5334270.1"/>
    <property type="molecule type" value="Genomic_DNA"/>
</dbReference>
<evidence type="ECO:0000256" key="7">
    <source>
        <dbReference type="ARBA" id="ARBA00047899"/>
    </source>
</evidence>
<feature type="binding site" evidence="9">
    <location>
        <position position="40"/>
    </location>
    <ligand>
        <name>ATP</name>
        <dbReference type="ChEBI" id="CHEBI:30616"/>
    </ligand>
</feature>
<dbReference type="OrthoDB" id="539158at2759"/>
<accession>A0A8H5FEL4</accession>
<name>A0A8H5FEL4_9AGAR</name>
<evidence type="ECO:0000313" key="13">
    <source>
        <dbReference type="Proteomes" id="UP000559256"/>
    </source>
</evidence>
<dbReference type="FunFam" id="1.10.510.10:FF:000571">
    <property type="entry name" value="Maternal embryonic leucine zipper kinase"/>
    <property type="match status" value="1"/>
</dbReference>
<dbReference type="PANTHER" id="PTHR43895:SF32">
    <property type="entry name" value="SERINE_THREONINE-PROTEIN KINASE CHK1"/>
    <property type="match status" value="1"/>
</dbReference>
<dbReference type="GO" id="GO:0007095">
    <property type="term" value="P:mitotic G2 DNA damage checkpoint signaling"/>
    <property type="evidence" value="ECO:0007669"/>
    <property type="project" value="TreeGrafter"/>
</dbReference>